<evidence type="ECO:0000313" key="2">
    <source>
        <dbReference type="Proteomes" id="UP000428803"/>
    </source>
</evidence>
<dbReference type="Proteomes" id="UP000428803">
    <property type="component" value="Chromosome"/>
</dbReference>
<accession>A0A6I6LBC9</accession>
<evidence type="ECO:0000313" key="1">
    <source>
        <dbReference type="EMBL" id="QGY82104.1"/>
    </source>
</evidence>
<dbReference type="EMBL" id="CP035733">
    <property type="protein sequence ID" value="QGY82104.1"/>
    <property type="molecule type" value="Genomic_DNA"/>
</dbReference>
<gene>
    <name evidence="1" type="ORF">EUU25_02060</name>
</gene>
<dbReference type="AlphaFoldDB" id="A0A6I6LBC9"/>
<dbReference type="KEGG" id="slaa:EUU25_02060"/>
<reference evidence="2" key="1">
    <citation type="submission" date="2019-01" db="EMBL/GenBank/DDBJ databases">
        <title>Sphingorhabdus lacus sp.nov., isolated from an oligotrophic freshwater lake.</title>
        <authorList>
            <person name="Park M."/>
        </authorList>
    </citation>
    <scope>NUCLEOTIDE SEQUENCE [LARGE SCALE GENOMIC DNA]</scope>
    <source>
        <strain evidence="2">IMCC1753</strain>
    </source>
</reference>
<keyword evidence="2" id="KW-1185">Reference proteome</keyword>
<proteinExistence type="predicted"/>
<name>A0A6I6LBC9_9SPHN</name>
<sequence length="108" mass="11910">MRRLRLAVLVVAACVIVWAVWNWGTIKGQAKVGAAYGAHITCSCRYIEGRSMDSCETDKEAGMEMVRLSDDPENKRVYASVPFLAEAVAERRGTFGCVQLNAKEIEAL</sequence>
<organism evidence="1 2">
    <name type="scientific">Sphingorhabdus lacus</name>
    <dbReference type="NCBI Taxonomy" id="392610"/>
    <lineage>
        <taxon>Bacteria</taxon>
        <taxon>Pseudomonadati</taxon>
        <taxon>Pseudomonadota</taxon>
        <taxon>Alphaproteobacteria</taxon>
        <taxon>Sphingomonadales</taxon>
        <taxon>Sphingomonadaceae</taxon>
        <taxon>Sphingorhabdus</taxon>
    </lineage>
</organism>
<protein>
    <submittedName>
        <fullName evidence="1">Uncharacterized protein</fullName>
    </submittedName>
</protein>
<dbReference type="OrthoDB" id="7391866at2"/>